<dbReference type="Proteomes" id="UP000199095">
    <property type="component" value="Unassembled WGS sequence"/>
</dbReference>
<sequence>MNDVQVTLDNHCTSEEINHGVTEGKQFSKSFEGQTTGNLDELRRTFQIKAFYSRQDRLVRYLLNNGFSKENLIQMTLQDLENITLSEEGFELRDKYLQKKQELNHPNTCIYAITDPDGNSISLDDLSDYLLGIKTTRLSMEFNGHYCRGLLEARYHLEKPNS</sequence>
<keyword evidence="2" id="KW-1185">Reference proteome</keyword>
<evidence type="ECO:0000313" key="1">
    <source>
        <dbReference type="EMBL" id="SET49978.1"/>
    </source>
</evidence>
<evidence type="ECO:0000313" key="2">
    <source>
        <dbReference type="Proteomes" id="UP000199095"/>
    </source>
</evidence>
<accession>A0A1I0EX51</accession>
<name>A0A1I0EX51_9BACI</name>
<proteinExistence type="predicted"/>
<dbReference type="EMBL" id="FOHJ01000005">
    <property type="protein sequence ID" value="SET49978.1"/>
    <property type="molecule type" value="Genomic_DNA"/>
</dbReference>
<protein>
    <submittedName>
        <fullName evidence="1">Uncharacterized protein</fullName>
    </submittedName>
</protein>
<gene>
    <name evidence="1" type="ORF">SAMN05421676_105112</name>
</gene>
<dbReference type="AlphaFoldDB" id="A0A1I0EX51"/>
<dbReference type="RefSeq" id="WP_245732784.1">
    <property type="nucleotide sequence ID" value="NZ_FOHJ01000005.1"/>
</dbReference>
<dbReference type="STRING" id="237682.SAMN05421676_105112"/>
<reference evidence="2" key="1">
    <citation type="submission" date="2016-10" db="EMBL/GenBank/DDBJ databases">
        <authorList>
            <person name="Varghese N."/>
            <person name="Submissions S."/>
        </authorList>
    </citation>
    <scope>NUCLEOTIDE SEQUENCE [LARGE SCALE GENOMIC DNA]</scope>
    <source>
        <strain evidence="2">CGMCC 1.3566</strain>
    </source>
</reference>
<organism evidence="1 2">
    <name type="scientific">Salinibacillus kushneri</name>
    <dbReference type="NCBI Taxonomy" id="237682"/>
    <lineage>
        <taxon>Bacteria</taxon>
        <taxon>Bacillati</taxon>
        <taxon>Bacillota</taxon>
        <taxon>Bacilli</taxon>
        <taxon>Bacillales</taxon>
        <taxon>Bacillaceae</taxon>
        <taxon>Salinibacillus</taxon>
    </lineage>
</organism>